<evidence type="ECO:0000313" key="3">
    <source>
        <dbReference type="EnsemblMetazoa" id="AATE020172-PA.1"/>
    </source>
</evidence>
<feature type="domain" description="WKF" evidence="2">
    <location>
        <begin position="220"/>
        <end position="282"/>
    </location>
</feature>
<name>A0A182JL91_ANOAO</name>
<organism evidence="3">
    <name type="scientific">Anopheles atroparvus</name>
    <name type="common">European mosquito</name>
    <dbReference type="NCBI Taxonomy" id="41427"/>
    <lineage>
        <taxon>Eukaryota</taxon>
        <taxon>Metazoa</taxon>
        <taxon>Ecdysozoa</taxon>
        <taxon>Arthropoda</taxon>
        <taxon>Hexapoda</taxon>
        <taxon>Insecta</taxon>
        <taxon>Pterygota</taxon>
        <taxon>Neoptera</taxon>
        <taxon>Endopterygota</taxon>
        <taxon>Diptera</taxon>
        <taxon>Nematocera</taxon>
        <taxon>Culicoidea</taxon>
        <taxon>Culicidae</taxon>
        <taxon>Anophelinae</taxon>
        <taxon>Anopheles</taxon>
    </lineage>
</organism>
<feature type="compositionally biased region" description="Basic and acidic residues" evidence="1">
    <location>
        <begin position="73"/>
        <end position="92"/>
    </location>
</feature>
<dbReference type="EnsemblMetazoa" id="AATE020172-RA">
    <property type="protein sequence ID" value="AATE020172-PA.1"/>
    <property type="gene ID" value="AATE020172"/>
</dbReference>
<reference evidence="3" key="1">
    <citation type="submission" date="2022-08" db="UniProtKB">
        <authorList>
            <consortium name="EnsemblMetazoa"/>
        </authorList>
    </citation>
    <scope>IDENTIFICATION</scope>
    <source>
        <strain evidence="3">EBRO</strain>
    </source>
</reference>
<proteinExistence type="predicted"/>
<dbReference type="STRING" id="41427.A0A182JL91"/>
<accession>A0A182JL91</accession>
<dbReference type="PANTHER" id="PTHR22306:SF2">
    <property type="entry name" value="CHROMOSOME 7 OPEN READING FRAME 50"/>
    <property type="match status" value="1"/>
</dbReference>
<dbReference type="PANTHER" id="PTHR22306">
    <property type="entry name" value="CHROMOSOME 7 OPEN READING FRAME 50"/>
    <property type="match status" value="1"/>
</dbReference>
<protein>
    <recommendedName>
        <fullName evidence="2">WKF domain-containing protein</fullName>
    </recommendedName>
</protein>
<feature type="region of interest" description="Disordered" evidence="1">
    <location>
        <begin position="1"/>
        <end position="177"/>
    </location>
</feature>
<evidence type="ECO:0000259" key="2">
    <source>
        <dbReference type="Pfam" id="PF10180"/>
    </source>
</evidence>
<dbReference type="VEuPathDB" id="VectorBase:AATE020172"/>
<dbReference type="Pfam" id="PF10180">
    <property type="entry name" value="WKF"/>
    <property type="match status" value="1"/>
</dbReference>
<dbReference type="AlphaFoldDB" id="A0A182JL91"/>
<dbReference type="InterPro" id="IPR019327">
    <property type="entry name" value="WKF"/>
</dbReference>
<sequence>MGKKIKNKVQDDVVDAAEVKVDAVTSKKKKAVPVPSSKGNNVGKSAKPVKNGTAHEEDSPIVQEKSLKRKNKAEKNETATEEDTHVVVEKALKQKKKFDKNGTAPEEDSLEAQGKALKQKKKANKNGTAPEEGTPAAKEKALKRKKKADKNGTAPEEEDSEAVPAKKAKDDSRIISAGTTIDQVPGIKLTNKNSKREKHAKLVDDLREKAKNKECEGTLQYLDAWKNNRAEWKFEKLKQIYIQTHIFDEDKINGEIFPLALEYLSGMRGSSKQSLKKVAETVIKQIDASVTENGDDSAQESGKYQRARELLQSLG</sequence>
<evidence type="ECO:0000256" key="1">
    <source>
        <dbReference type="SAM" id="MobiDB-lite"/>
    </source>
</evidence>